<keyword evidence="1" id="KW-0812">Transmembrane</keyword>
<evidence type="ECO:0000256" key="1">
    <source>
        <dbReference type="SAM" id="Phobius"/>
    </source>
</evidence>
<name>A0ABR4Q0H0_9CEST</name>
<dbReference type="EMBL" id="JAKROA010000020">
    <property type="protein sequence ID" value="KAL5103152.1"/>
    <property type="molecule type" value="Genomic_DNA"/>
</dbReference>
<gene>
    <name evidence="2" type="ORF">TcWFU_003518</name>
</gene>
<evidence type="ECO:0000313" key="3">
    <source>
        <dbReference type="Proteomes" id="UP001651158"/>
    </source>
</evidence>
<keyword evidence="3" id="KW-1185">Reference proteome</keyword>
<feature type="transmembrane region" description="Helical" evidence="1">
    <location>
        <begin position="49"/>
        <end position="73"/>
    </location>
</feature>
<dbReference type="Proteomes" id="UP001651158">
    <property type="component" value="Unassembled WGS sequence"/>
</dbReference>
<keyword evidence="1" id="KW-1133">Transmembrane helix</keyword>
<reference evidence="2 3" key="1">
    <citation type="journal article" date="2022" name="Front. Cell. Infect. Microbiol.">
        <title>The Genomes of Two Strains of Taenia crassiceps the Animal Model for the Study of Human Cysticercosis.</title>
        <authorList>
            <person name="Bobes R.J."/>
            <person name="Estrada K."/>
            <person name="Rios-Valencia D.G."/>
            <person name="Calderon-Gallegos A."/>
            <person name="de la Torre P."/>
            <person name="Carrero J.C."/>
            <person name="Sanchez-Flores A."/>
            <person name="Laclette J.P."/>
        </authorList>
    </citation>
    <scope>NUCLEOTIDE SEQUENCE [LARGE SCALE GENOMIC DNA]</scope>
    <source>
        <strain evidence="2">WFUcys</strain>
    </source>
</reference>
<sequence>MWVQQAATKTVLFSPPYIYVSLSFIRVKLGSYVKSPSQFAPLRSDSVRAFLVVGVLQAFSVVHPLTLGIVTAFPRMVERTYEVYLR</sequence>
<comment type="caution">
    <text evidence="2">The sequence shown here is derived from an EMBL/GenBank/DDBJ whole genome shotgun (WGS) entry which is preliminary data.</text>
</comment>
<accession>A0ABR4Q0H0</accession>
<protein>
    <submittedName>
        <fullName evidence="2">Uncharacterized protein</fullName>
    </submittedName>
</protein>
<evidence type="ECO:0000313" key="2">
    <source>
        <dbReference type="EMBL" id="KAL5103152.1"/>
    </source>
</evidence>
<proteinExistence type="predicted"/>
<organism evidence="2 3">
    <name type="scientific">Taenia crassiceps</name>
    <dbReference type="NCBI Taxonomy" id="6207"/>
    <lineage>
        <taxon>Eukaryota</taxon>
        <taxon>Metazoa</taxon>
        <taxon>Spiralia</taxon>
        <taxon>Lophotrochozoa</taxon>
        <taxon>Platyhelminthes</taxon>
        <taxon>Cestoda</taxon>
        <taxon>Eucestoda</taxon>
        <taxon>Cyclophyllidea</taxon>
        <taxon>Taeniidae</taxon>
        <taxon>Taenia</taxon>
    </lineage>
</organism>
<keyword evidence="1" id="KW-0472">Membrane</keyword>